<dbReference type="PANTHER" id="PTHR32382">
    <property type="entry name" value="FASCICLIN-LIKE ARABINOGALACTAN PROTEIN"/>
    <property type="match status" value="1"/>
</dbReference>
<keyword evidence="8" id="KW-0325">Glycoprotein</keyword>
<evidence type="ECO:0000256" key="10">
    <source>
        <dbReference type="ARBA" id="ARBA00024686"/>
    </source>
</evidence>
<accession>A0A834GMY3</accession>
<evidence type="ECO:0000259" key="14">
    <source>
        <dbReference type="PROSITE" id="PS50213"/>
    </source>
</evidence>
<feature type="chain" id="PRO_5033053647" description="FAS1 domain-containing protein" evidence="13">
    <location>
        <begin position="21"/>
        <end position="275"/>
    </location>
</feature>
<comment type="caution">
    <text evidence="15">The sequence shown here is derived from an EMBL/GenBank/DDBJ whole genome shotgun (WGS) entry which is preliminary data.</text>
</comment>
<feature type="transmembrane region" description="Helical" evidence="12">
    <location>
        <begin position="252"/>
        <end position="274"/>
    </location>
</feature>
<dbReference type="GO" id="GO:0005886">
    <property type="term" value="C:plasma membrane"/>
    <property type="evidence" value="ECO:0007669"/>
    <property type="project" value="UniProtKB-SubCell"/>
</dbReference>
<name>A0A834GMY3_RHOSS</name>
<feature type="domain" description="FAS1" evidence="14">
    <location>
        <begin position="20"/>
        <end position="166"/>
    </location>
</feature>
<evidence type="ECO:0000313" key="15">
    <source>
        <dbReference type="EMBL" id="KAF7136184.1"/>
    </source>
</evidence>
<dbReference type="Gene3D" id="2.30.180.10">
    <property type="entry name" value="FAS1 domain"/>
    <property type="match status" value="1"/>
</dbReference>
<evidence type="ECO:0000256" key="3">
    <source>
        <dbReference type="ARBA" id="ARBA00022475"/>
    </source>
</evidence>
<dbReference type="OrthoDB" id="694090at2759"/>
<dbReference type="EMBL" id="WJXA01000008">
    <property type="protein sequence ID" value="KAF7136184.1"/>
    <property type="molecule type" value="Genomic_DNA"/>
</dbReference>
<dbReference type="AlphaFoldDB" id="A0A834GMY3"/>
<sequence>MKSFNSLLVSFFLLFYTTNAFNITHILGKYPDFSTFNNYLTQTQLAAAINSRQTITILAVDNAGISPLSGKPADELKKIMSVHVVLDYFDDEKLKKLSKKTSLLTTLFQSSGQATGQQGFVNVSDLSTGSVVFGSGVKGSALGANLVKSVEAQPYNISVLQISTVIIPPGIDGSIANSSTNSTAKSPQASPGPGPASVPPTKSPKKSPPTAAPQPSEAAPPPDATADSPAKDDADVPTADAPAKDDKKSAGVALRLGVFVVLVIAVSTSFIGLVF</sequence>
<gene>
    <name evidence="15" type="ORF">RHSIM_Rhsim08G0201200</name>
</gene>
<evidence type="ECO:0000256" key="5">
    <source>
        <dbReference type="ARBA" id="ARBA00022729"/>
    </source>
</evidence>
<dbReference type="InterPro" id="IPR036378">
    <property type="entry name" value="FAS1_dom_sf"/>
</dbReference>
<evidence type="ECO:0000256" key="2">
    <source>
        <dbReference type="ARBA" id="ARBA00007843"/>
    </source>
</evidence>
<evidence type="ECO:0000256" key="11">
    <source>
        <dbReference type="SAM" id="MobiDB-lite"/>
    </source>
</evidence>
<keyword evidence="16" id="KW-1185">Reference proteome</keyword>
<dbReference type="SUPFAM" id="SSF82153">
    <property type="entry name" value="FAS1 domain"/>
    <property type="match status" value="1"/>
</dbReference>
<dbReference type="PANTHER" id="PTHR32382:SF78">
    <property type="entry name" value="MUCIN-1-LIKE"/>
    <property type="match status" value="1"/>
</dbReference>
<feature type="compositionally biased region" description="Pro residues" evidence="11">
    <location>
        <begin position="190"/>
        <end position="223"/>
    </location>
</feature>
<keyword evidence="6" id="KW-0654">Proteoglycan</keyword>
<keyword evidence="12" id="KW-0812">Transmembrane</keyword>
<evidence type="ECO:0000256" key="13">
    <source>
        <dbReference type="SAM" id="SignalP"/>
    </source>
</evidence>
<keyword evidence="5 13" id="KW-0732">Signal</keyword>
<dbReference type="InterPro" id="IPR000782">
    <property type="entry name" value="FAS1_domain"/>
</dbReference>
<dbReference type="InterPro" id="IPR033254">
    <property type="entry name" value="Plant_FLA"/>
</dbReference>
<evidence type="ECO:0000256" key="9">
    <source>
        <dbReference type="ARBA" id="ARBA00023288"/>
    </source>
</evidence>
<dbReference type="Pfam" id="PF02469">
    <property type="entry name" value="Fasciclin"/>
    <property type="match status" value="1"/>
</dbReference>
<evidence type="ECO:0000256" key="12">
    <source>
        <dbReference type="SAM" id="Phobius"/>
    </source>
</evidence>
<comment type="function">
    <text evidence="10">May be a cell surface adhesion protein.</text>
</comment>
<proteinExistence type="inferred from homology"/>
<evidence type="ECO:0000256" key="1">
    <source>
        <dbReference type="ARBA" id="ARBA00004609"/>
    </source>
</evidence>
<protein>
    <recommendedName>
        <fullName evidence="14">FAS1 domain-containing protein</fullName>
    </recommendedName>
</protein>
<dbReference type="PROSITE" id="PS50213">
    <property type="entry name" value="FAS1"/>
    <property type="match status" value="1"/>
</dbReference>
<organism evidence="15 16">
    <name type="scientific">Rhododendron simsii</name>
    <name type="common">Sims's rhododendron</name>
    <dbReference type="NCBI Taxonomy" id="118357"/>
    <lineage>
        <taxon>Eukaryota</taxon>
        <taxon>Viridiplantae</taxon>
        <taxon>Streptophyta</taxon>
        <taxon>Embryophyta</taxon>
        <taxon>Tracheophyta</taxon>
        <taxon>Spermatophyta</taxon>
        <taxon>Magnoliopsida</taxon>
        <taxon>eudicotyledons</taxon>
        <taxon>Gunneridae</taxon>
        <taxon>Pentapetalae</taxon>
        <taxon>asterids</taxon>
        <taxon>Ericales</taxon>
        <taxon>Ericaceae</taxon>
        <taxon>Ericoideae</taxon>
        <taxon>Rhodoreae</taxon>
        <taxon>Rhododendron</taxon>
    </lineage>
</organism>
<feature type="signal peptide" evidence="13">
    <location>
        <begin position="1"/>
        <end position="20"/>
    </location>
</feature>
<evidence type="ECO:0000256" key="7">
    <source>
        <dbReference type="ARBA" id="ARBA00023136"/>
    </source>
</evidence>
<keyword evidence="4" id="KW-0336">GPI-anchor</keyword>
<dbReference type="Proteomes" id="UP000626092">
    <property type="component" value="Unassembled WGS sequence"/>
</dbReference>
<feature type="region of interest" description="Disordered" evidence="11">
    <location>
        <begin position="177"/>
        <end position="249"/>
    </location>
</feature>
<keyword evidence="12" id="KW-1133">Transmembrane helix</keyword>
<evidence type="ECO:0000256" key="8">
    <source>
        <dbReference type="ARBA" id="ARBA00023180"/>
    </source>
</evidence>
<evidence type="ECO:0000256" key="4">
    <source>
        <dbReference type="ARBA" id="ARBA00022622"/>
    </source>
</evidence>
<comment type="subcellular location">
    <subcellularLocation>
        <location evidence="1">Cell membrane</location>
        <topology evidence="1">Lipid-anchor</topology>
        <topology evidence="1">GPI-anchor</topology>
    </subcellularLocation>
</comment>
<dbReference type="GO" id="GO:0098552">
    <property type="term" value="C:side of membrane"/>
    <property type="evidence" value="ECO:0007669"/>
    <property type="project" value="UniProtKB-KW"/>
</dbReference>
<reference evidence="15" key="1">
    <citation type="submission" date="2019-11" db="EMBL/GenBank/DDBJ databases">
        <authorList>
            <person name="Liu Y."/>
            <person name="Hou J."/>
            <person name="Li T.-Q."/>
            <person name="Guan C.-H."/>
            <person name="Wu X."/>
            <person name="Wu H.-Z."/>
            <person name="Ling F."/>
            <person name="Zhang R."/>
            <person name="Shi X.-G."/>
            <person name="Ren J.-P."/>
            <person name="Chen E.-F."/>
            <person name="Sun J.-M."/>
        </authorList>
    </citation>
    <scope>NUCLEOTIDE SEQUENCE</scope>
    <source>
        <strain evidence="15">Adult_tree_wgs_1</strain>
        <tissue evidence="15">Leaves</tissue>
    </source>
</reference>
<keyword evidence="3" id="KW-1003">Cell membrane</keyword>
<evidence type="ECO:0000313" key="16">
    <source>
        <dbReference type="Proteomes" id="UP000626092"/>
    </source>
</evidence>
<dbReference type="FunFam" id="2.30.180.10:FF:000015">
    <property type="entry name" value="Fasciclin-like arabinogalactan protein 3"/>
    <property type="match status" value="1"/>
</dbReference>
<comment type="similarity">
    <text evidence="2">Belongs to the fasciclin-like AGP family.</text>
</comment>
<evidence type="ECO:0000256" key="6">
    <source>
        <dbReference type="ARBA" id="ARBA00022974"/>
    </source>
</evidence>
<keyword evidence="9" id="KW-0449">Lipoprotein</keyword>
<keyword evidence="7 12" id="KW-0472">Membrane</keyword>